<dbReference type="KEGG" id="pfaa:MM59RIKEN_27500"/>
<dbReference type="EMBL" id="AP023420">
    <property type="protein sequence ID" value="BCK85431.1"/>
    <property type="molecule type" value="Genomic_DNA"/>
</dbReference>
<evidence type="ECO:0000313" key="2">
    <source>
        <dbReference type="Proteomes" id="UP000679848"/>
    </source>
</evidence>
<evidence type="ECO:0000313" key="1">
    <source>
        <dbReference type="EMBL" id="BCK85431.1"/>
    </source>
</evidence>
<dbReference type="AlphaFoldDB" id="A0A810QJ14"/>
<keyword evidence="2" id="KW-1185">Reference proteome</keyword>
<dbReference type="RefSeq" id="WP_213543548.1">
    <property type="nucleotide sequence ID" value="NZ_AP023420.1"/>
</dbReference>
<reference evidence="1" key="1">
    <citation type="submission" date="2020-09" db="EMBL/GenBank/DDBJ databases">
        <title>New species isolated from human feces.</title>
        <authorList>
            <person name="Kitahara M."/>
            <person name="Shigeno Y."/>
            <person name="Shime M."/>
            <person name="Matsumoto Y."/>
            <person name="Nakamura S."/>
            <person name="Motooka D."/>
            <person name="Fukuoka S."/>
            <person name="Nishikawa H."/>
            <person name="Benno Y."/>
        </authorList>
    </citation>
    <scope>NUCLEOTIDE SEQUENCE</scope>
    <source>
        <strain evidence="1">MM59</strain>
    </source>
</reference>
<accession>A0A810QJ14</accession>
<organism evidence="1 2">
    <name type="scientific">Pusillibacter faecalis</name>
    <dbReference type="NCBI Taxonomy" id="2714358"/>
    <lineage>
        <taxon>Bacteria</taxon>
        <taxon>Bacillati</taxon>
        <taxon>Bacillota</taxon>
        <taxon>Clostridia</taxon>
        <taxon>Eubacteriales</taxon>
        <taxon>Oscillospiraceae</taxon>
        <taxon>Pusillibacter</taxon>
    </lineage>
</organism>
<sequence length="69" mass="7688">MERLDAYEFHGIALLNKVKPHSEFRGPHKSGLAKMVAIGLGKHVVASVLHARGYAGRTRHIPRMAELFL</sequence>
<dbReference type="Proteomes" id="UP000679848">
    <property type="component" value="Chromosome"/>
</dbReference>
<protein>
    <submittedName>
        <fullName evidence="1">Uncharacterized protein</fullName>
    </submittedName>
</protein>
<proteinExistence type="predicted"/>
<name>A0A810QJ14_9FIRM</name>
<gene>
    <name evidence="1" type="ORF">MM59RIKEN_27500</name>
</gene>